<dbReference type="SMART" id="SM00717">
    <property type="entry name" value="SANT"/>
    <property type="match status" value="1"/>
</dbReference>
<gene>
    <name evidence="6" type="primary">LOC100834855</name>
    <name evidence="5" type="ORF">BRADI_1g16355v3</name>
</gene>
<feature type="domain" description="HTH myb-type" evidence="4">
    <location>
        <begin position="288"/>
        <end position="344"/>
    </location>
</feature>
<feature type="region of interest" description="Disordered" evidence="2">
    <location>
        <begin position="162"/>
        <end position="215"/>
    </location>
</feature>
<dbReference type="InterPro" id="IPR017930">
    <property type="entry name" value="Myb_dom"/>
</dbReference>
<dbReference type="OMA" id="DNIKNHQ"/>
<reference evidence="5 6" key="1">
    <citation type="journal article" date="2010" name="Nature">
        <title>Genome sequencing and analysis of the model grass Brachypodium distachyon.</title>
        <authorList>
            <consortium name="International Brachypodium Initiative"/>
        </authorList>
    </citation>
    <scope>NUCLEOTIDE SEQUENCE [LARGE SCALE GENOMIC DNA]</scope>
    <source>
        <strain evidence="5">Bd21</strain>
        <strain evidence="6">cv. Bd21</strain>
    </source>
</reference>
<name>I1GQT3_BRADI</name>
<protein>
    <submittedName>
        <fullName evidence="5 6">Uncharacterized protein</fullName>
    </submittedName>
</protein>
<dbReference type="EMBL" id="CM000880">
    <property type="protein sequence ID" value="KQK14443.1"/>
    <property type="molecule type" value="Genomic_DNA"/>
</dbReference>
<dbReference type="SUPFAM" id="SSF46689">
    <property type="entry name" value="Homeodomain-like"/>
    <property type="match status" value="1"/>
</dbReference>
<evidence type="ECO:0000259" key="3">
    <source>
        <dbReference type="PROSITE" id="PS50090"/>
    </source>
</evidence>
<dbReference type="HOGENOM" id="CLU_059833_0_0_1"/>
<dbReference type="PROSITE" id="PS50090">
    <property type="entry name" value="MYB_LIKE"/>
    <property type="match status" value="1"/>
</dbReference>
<dbReference type="InterPro" id="IPR001005">
    <property type="entry name" value="SANT/Myb"/>
</dbReference>
<evidence type="ECO:0000259" key="4">
    <source>
        <dbReference type="PROSITE" id="PS51294"/>
    </source>
</evidence>
<dbReference type="RefSeq" id="XP_010233480.1">
    <property type="nucleotide sequence ID" value="XM_010235178.3"/>
</dbReference>
<dbReference type="Pfam" id="PF00249">
    <property type="entry name" value="Myb_DNA-binding"/>
    <property type="match status" value="1"/>
</dbReference>
<feature type="compositionally biased region" description="Polar residues" evidence="2">
    <location>
        <begin position="190"/>
        <end position="205"/>
    </location>
</feature>
<proteinExistence type="predicted"/>
<dbReference type="Gene3D" id="1.10.246.220">
    <property type="match status" value="1"/>
</dbReference>
<dbReference type="PANTHER" id="PTHR46993:SF14">
    <property type="entry name" value="OS07G0695900 PROTEIN"/>
    <property type="match status" value="1"/>
</dbReference>
<reference evidence="6" key="3">
    <citation type="submission" date="2018-08" db="UniProtKB">
        <authorList>
            <consortium name="EnsemblPlants"/>
        </authorList>
    </citation>
    <scope>IDENTIFICATION</scope>
    <source>
        <strain evidence="6">cv. Bd21</strain>
    </source>
</reference>
<dbReference type="InterPro" id="IPR009057">
    <property type="entry name" value="Homeodomain-like_sf"/>
</dbReference>
<dbReference type="RefSeq" id="XP_003559737.1">
    <property type="nucleotide sequence ID" value="XM_003559689.4"/>
</dbReference>
<dbReference type="KEGG" id="bdi:100834855"/>
<accession>I1GQT3</accession>
<dbReference type="PROSITE" id="PS51294">
    <property type="entry name" value="HTH_MYB"/>
    <property type="match status" value="1"/>
</dbReference>
<dbReference type="CDD" id="cd11660">
    <property type="entry name" value="SANT_TRF"/>
    <property type="match status" value="1"/>
</dbReference>
<dbReference type="GO" id="GO:0003677">
    <property type="term" value="F:DNA binding"/>
    <property type="evidence" value="ECO:0007669"/>
    <property type="project" value="UniProtKB-KW"/>
</dbReference>
<evidence type="ECO:0000256" key="2">
    <source>
        <dbReference type="SAM" id="MobiDB-lite"/>
    </source>
</evidence>
<organism evidence="5">
    <name type="scientific">Brachypodium distachyon</name>
    <name type="common">Purple false brome</name>
    <name type="synonym">Trachynia distachya</name>
    <dbReference type="NCBI Taxonomy" id="15368"/>
    <lineage>
        <taxon>Eukaryota</taxon>
        <taxon>Viridiplantae</taxon>
        <taxon>Streptophyta</taxon>
        <taxon>Embryophyta</taxon>
        <taxon>Tracheophyta</taxon>
        <taxon>Spermatophyta</taxon>
        <taxon>Magnoliopsida</taxon>
        <taxon>Liliopsida</taxon>
        <taxon>Poales</taxon>
        <taxon>Poaceae</taxon>
        <taxon>BOP clade</taxon>
        <taxon>Pooideae</taxon>
        <taxon>Stipodae</taxon>
        <taxon>Brachypodieae</taxon>
        <taxon>Brachypodium</taxon>
    </lineage>
</organism>
<dbReference type="eggNOG" id="ENOG502QSW7">
    <property type="taxonomic scope" value="Eukaryota"/>
</dbReference>
<dbReference type="Proteomes" id="UP000008810">
    <property type="component" value="Chromosome 1"/>
</dbReference>
<dbReference type="PANTHER" id="PTHR46993">
    <property type="entry name" value="MYB TRANSCRIPTION FACTOR"/>
    <property type="match status" value="1"/>
</dbReference>
<evidence type="ECO:0000313" key="7">
    <source>
        <dbReference type="Proteomes" id="UP000008810"/>
    </source>
</evidence>
<keyword evidence="1" id="KW-0238">DNA-binding</keyword>
<evidence type="ECO:0000313" key="6">
    <source>
        <dbReference type="EnsemblPlants" id="KQK14443"/>
    </source>
</evidence>
<dbReference type="OrthoDB" id="608866at2759"/>
<dbReference type="Gramene" id="KQK14443">
    <property type="protein sequence ID" value="KQK14443"/>
    <property type="gene ID" value="BRADI_1g16355v3"/>
</dbReference>
<evidence type="ECO:0000313" key="5">
    <source>
        <dbReference type="EMBL" id="KQK14443.1"/>
    </source>
</evidence>
<evidence type="ECO:0000256" key="1">
    <source>
        <dbReference type="ARBA" id="ARBA00023125"/>
    </source>
</evidence>
<dbReference type="AlphaFoldDB" id="I1GQT3"/>
<feature type="domain" description="Myb-like" evidence="3">
    <location>
        <begin position="287"/>
        <end position="342"/>
    </location>
</feature>
<dbReference type="GeneID" id="100834855"/>
<keyword evidence="7" id="KW-1185">Reference proteome</keyword>
<reference evidence="5" key="2">
    <citation type="submission" date="2017-06" db="EMBL/GenBank/DDBJ databases">
        <title>WGS assembly of Brachypodium distachyon.</title>
        <authorList>
            <consortium name="The International Brachypodium Initiative"/>
            <person name="Lucas S."/>
            <person name="Harmon-Smith M."/>
            <person name="Lail K."/>
            <person name="Tice H."/>
            <person name="Grimwood J."/>
            <person name="Bruce D."/>
            <person name="Barry K."/>
            <person name="Shu S."/>
            <person name="Lindquist E."/>
            <person name="Wang M."/>
            <person name="Pitluck S."/>
            <person name="Vogel J.P."/>
            <person name="Garvin D.F."/>
            <person name="Mockler T.C."/>
            <person name="Schmutz J."/>
            <person name="Rokhsar D."/>
            <person name="Bevan M.W."/>
        </authorList>
    </citation>
    <scope>NUCLEOTIDE SEQUENCE</scope>
    <source>
        <strain evidence="5">Bd21</strain>
    </source>
</reference>
<sequence>MPPLAAADAFLVLEFVAGNRLVPPPAFAALLASLPSVSPHTSPRLRRGIALRALDAVFSLSDADAAILLRKARAVLADPDLASCFPDRLTLPVARDDEAAVVDLKRLVDVEWADLPPSTLEIAADRIAGDGALHTWADADQDTRKKLRLLVGESMELDILGKLGQGPSKVGADEADLTRESGKSGHAQEGCSTPHQQDPAKTTTDAPKLVTSATIKGKDKATSSYVTGLVAPDNHKTHPVTGSKRGLMERNRTATVYEWDDSGDSDHERVPHKRQLPTYKKKPEPSFPHKSRKKWSEMQEKSLMEGVEKYGKGNWKEIKIAYPDVFEDRSTVDMKDKFRNMERH</sequence>
<dbReference type="EnsemblPlants" id="KQK14443">
    <property type="protein sequence ID" value="KQK14443"/>
    <property type="gene ID" value="BRADI_1g16355v3"/>
</dbReference>